<comment type="caution">
    <text evidence="2">The sequence shown here is derived from an EMBL/GenBank/DDBJ whole genome shotgun (WGS) entry which is preliminary data.</text>
</comment>
<evidence type="ECO:0000313" key="3">
    <source>
        <dbReference type="Proteomes" id="UP000823910"/>
    </source>
</evidence>
<dbReference type="Gene3D" id="2.30.40.10">
    <property type="entry name" value="Urease, subunit C, domain 1"/>
    <property type="match status" value="1"/>
</dbReference>
<dbReference type="AlphaFoldDB" id="A0A9D2MZM0"/>
<dbReference type="InterPro" id="IPR051781">
    <property type="entry name" value="Metallo-dep_Hydrolase"/>
</dbReference>
<proteinExistence type="predicted"/>
<organism evidence="2 3">
    <name type="scientific">Candidatus Enterocloster excrementipullorum</name>
    <dbReference type="NCBI Taxonomy" id="2838559"/>
    <lineage>
        <taxon>Bacteria</taxon>
        <taxon>Bacillati</taxon>
        <taxon>Bacillota</taxon>
        <taxon>Clostridia</taxon>
        <taxon>Lachnospirales</taxon>
        <taxon>Lachnospiraceae</taxon>
        <taxon>Enterocloster</taxon>
    </lineage>
</organism>
<dbReference type="Pfam" id="PF01979">
    <property type="entry name" value="Amidohydro_1"/>
    <property type="match status" value="1"/>
</dbReference>
<dbReference type="SUPFAM" id="SSF51338">
    <property type="entry name" value="Composite domain of metallo-dependent hydrolases"/>
    <property type="match status" value="1"/>
</dbReference>
<reference evidence="2" key="1">
    <citation type="journal article" date="2021" name="PeerJ">
        <title>Extensive microbial diversity within the chicken gut microbiome revealed by metagenomics and culture.</title>
        <authorList>
            <person name="Gilroy R."/>
            <person name="Ravi A."/>
            <person name="Getino M."/>
            <person name="Pursley I."/>
            <person name="Horton D.L."/>
            <person name="Alikhan N.F."/>
            <person name="Baker D."/>
            <person name="Gharbi K."/>
            <person name="Hall N."/>
            <person name="Watson M."/>
            <person name="Adriaenssens E.M."/>
            <person name="Foster-Nyarko E."/>
            <person name="Jarju S."/>
            <person name="Secka A."/>
            <person name="Antonio M."/>
            <person name="Oren A."/>
            <person name="Chaudhuri R.R."/>
            <person name="La Ragione R."/>
            <person name="Hildebrand F."/>
            <person name="Pallen M.J."/>
        </authorList>
    </citation>
    <scope>NUCLEOTIDE SEQUENCE</scope>
    <source>
        <strain evidence="2">CHK180-15479</strain>
    </source>
</reference>
<reference evidence="2" key="2">
    <citation type="submission" date="2021-04" db="EMBL/GenBank/DDBJ databases">
        <authorList>
            <person name="Gilroy R."/>
        </authorList>
    </citation>
    <scope>NUCLEOTIDE SEQUENCE</scope>
    <source>
        <strain evidence="2">CHK180-15479</strain>
    </source>
</reference>
<dbReference type="GO" id="GO:0016810">
    <property type="term" value="F:hydrolase activity, acting on carbon-nitrogen (but not peptide) bonds"/>
    <property type="evidence" value="ECO:0007669"/>
    <property type="project" value="InterPro"/>
</dbReference>
<dbReference type="PANTHER" id="PTHR43135">
    <property type="entry name" value="ALPHA-D-RIBOSE 1-METHYLPHOSPHONATE 5-TRIPHOSPHATE DIPHOSPHATASE"/>
    <property type="match status" value="1"/>
</dbReference>
<dbReference type="PANTHER" id="PTHR43135:SF3">
    <property type="entry name" value="ALPHA-D-RIBOSE 1-METHYLPHOSPHONATE 5-TRIPHOSPHATE DIPHOSPHATASE"/>
    <property type="match status" value="1"/>
</dbReference>
<evidence type="ECO:0000313" key="2">
    <source>
        <dbReference type="EMBL" id="HJC05222.1"/>
    </source>
</evidence>
<feature type="domain" description="Amidohydrolase-related" evidence="1">
    <location>
        <begin position="55"/>
        <end position="410"/>
    </location>
</feature>
<dbReference type="Gene3D" id="3.20.20.140">
    <property type="entry name" value="Metal-dependent hydrolases"/>
    <property type="match status" value="1"/>
</dbReference>
<dbReference type="InterPro" id="IPR011059">
    <property type="entry name" value="Metal-dep_hydrolase_composite"/>
</dbReference>
<dbReference type="SUPFAM" id="SSF51556">
    <property type="entry name" value="Metallo-dependent hydrolases"/>
    <property type="match status" value="1"/>
</dbReference>
<sequence length="411" mass="45212">MDRLVHAKGIFDSKKCVMDDTGLLIQDGVIKGRGDFEEMKVRWPDVPVLDYREEYILPGLINTHVHLEFKPGGNTYQTYRNESDQEHIRGAVEAAKCLLHSGVTAVRDAGSSMELVKWLKKTEKGRREAAHLPRLFLSGPPVTARGGHLGFLGGEAQTRGELEAEAVKRRENECSCIKMIVSGGQLTPGSVPERDSYGKQEICILTRAAKKEKMKTAAHCLTMDSLVHAMEGGADSIEHCACFKRNEKNGLLERVYEPERMKAFEGDPRFFMPGLSNNYHLLDHVRNGIQKADARERFLLDQEQKAFEIVNRLTGLGMRPTVGTDGGCGLTYFDETWLELELLVKGCGMDCGAAIKAATCHGAEALGREADLGSLKEGYAADFITVSADPLKDIKALAAVNHVILGGNIVK</sequence>
<accession>A0A9D2MZM0</accession>
<dbReference type="Proteomes" id="UP000823910">
    <property type="component" value="Unassembled WGS sequence"/>
</dbReference>
<name>A0A9D2MZM0_9FIRM</name>
<dbReference type="EMBL" id="DWWT01000015">
    <property type="protein sequence ID" value="HJC05222.1"/>
    <property type="molecule type" value="Genomic_DNA"/>
</dbReference>
<dbReference type="InterPro" id="IPR032466">
    <property type="entry name" value="Metal_Hydrolase"/>
</dbReference>
<gene>
    <name evidence="2" type="ORF">H9704_03580</name>
</gene>
<dbReference type="InterPro" id="IPR006680">
    <property type="entry name" value="Amidohydro-rel"/>
</dbReference>
<evidence type="ECO:0000259" key="1">
    <source>
        <dbReference type="Pfam" id="PF01979"/>
    </source>
</evidence>
<protein>
    <submittedName>
        <fullName evidence="2">Amidohydrolase family protein</fullName>
    </submittedName>
</protein>